<comment type="caution">
    <text evidence="4">The sequence shown here is derived from an EMBL/GenBank/DDBJ whole genome shotgun (WGS) entry which is preliminary data.</text>
</comment>
<dbReference type="Proteomes" id="UP001347796">
    <property type="component" value="Unassembled WGS sequence"/>
</dbReference>
<evidence type="ECO:0000256" key="3">
    <source>
        <dbReference type="PROSITE-ProRule" id="PRU00023"/>
    </source>
</evidence>
<dbReference type="SMART" id="SM00248">
    <property type="entry name" value="ANK"/>
    <property type="match status" value="4"/>
</dbReference>
<dbReference type="AlphaFoldDB" id="A0AAN8KDA0"/>
<dbReference type="PROSITE" id="PS50088">
    <property type="entry name" value="ANK_REPEAT"/>
    <property type="match status" value="1"/>
</dbReference>
<organism evidence="4 5">
    <name type="scientific">Patella caerulea</name>
    <name type="common">Rayed Mediterranean limpet</name>
    <dbReference type="NCBI Taxonomy" id="87958"/>
    <lineage>
        <taxon>Eukaryota</taxon>
        <taxon>Metazoa</taxon>
        <taxon>Spiralia</taxon>
        <taxon>Lophotrochozoa</taxon>
        <taxon>Mollusca</taxon>
        <taxon>Gastropoda</taxon>
        <taxon>Patellogastropoda</taxon>
        <taxon>Patelloidea</taxon>
        <taxon>Patellidae</taxon>
        <taxon>Patella</taxon>
    </lineage>
</organism>
<keyword evidence="5" id="KW-1185">Reference proteome</keyword>
<dbReference type="EMBL" id="JAZGQO010000003">
    <property type="protein sequence ID" value="KAK6188911.1"/>
    <property type="molecule type" value="Genomic_DNA"/>
</dbReference>
<reference evidence="4 5" key="1">
    <citation type="submission" date="2024-01" db="EMBL/GenBank/DDBJ databases">
        <title>The genome of the rayed Mediterranean limpet Patella caerulea (Linnaeus, 1758).</title>
        <authorList>
            <person name="Anh-Thu Weber A."/>
            <person name="Halstead-Nussloch G."/>
        </authorList>
    </citation>
    <scope>NUCLEOTIDE SEQUENCE [LARGE SCALE GENOMIC DNA]</scope>
    <source>
        <strain evidence="4">AATW-2023a</strain>
        <tissue evidence="4">Whole specimen</tissue>
    </source>
</reference>
<accession>A0AAN8KDA0</accession>
<evidence type="ECO:0000313" key="4">
    <source>
        <dbReference type="EMBL" id="KAK6188911.1"/>
    </source>
</evidence>
<dbReference type="InterPro" id="IPR036770">
    <property type="entry name" value="Ankyrin_rpt-contain_sf"/>
</dbReference>
<dbReference type="Pfam" id="PF12796">
    <property type="entry name" value="Ank_2"/>
    <property type="match status" value="1"/>
</dbReference>
<evidence type="ECO:0000256" key="2">
    <source>
        <dbReference type="ARBA" id="ARBA00023043"/>
    </source>
</evidence>
<dbReference type="PANTHER" id="PTHR24201">
    <property type="entry name" value="ANK_REP_REGION DOMAIN-CONTAINING PROTEIN"/>
    <property type="match status" value="1"/>
</dbReference>
<dbReference type="InterPro" id="IPR050776">
    <property type="entry name" value="Ank_Repeat/CDKN_Inhibitor"/>
</dbReference>
<protein>
    <submittedName>
        <fullName evidence="4">Uncharacterized protein</fullName>
    </submittedName>
</protein>
<proteinExistence type="predicted"/>
<evidence type="ECO:0000313" key="5">
    <source>
        <dbReference type="Proteomes" id="UP001347796"/>
    </source>
</evidence>
<dbReference type="GO" id="GO:0005634">
    <property type="term" value="C:nucleus"/>
    <property type="evidence" value="ECO:0007669"/>
    <property type="project" value="TreeGrafter"/>
</dbReference>
<feature type="repeat" description="ANK" evidence="3">
    <location>
        <begin position="13"/>
        <end position="45"/>
    </location>
</feature>
<dbReference type="PANTHER" id="PTHR24201:SF14">
    <property type="entry name" value="CYCLIN-DEPENDENT KINASE 4 INHIBITOR C-LIKE"/>
    <property type="match status" value="1"/>
</dbReference>
<keyword evidence="1" id="KW-0677">Repeat</keyword>
<gene>
    <name evidence="4" type="ORF">SNE40_004990</name>
</gene>
<dbReference type="InterPro" id="IPR002110">
    <property type="entry name" value="Ankyrin_rpt"/>
</dbReference>
<name>A0AAN8KDA0_PATCE</name>
<keyword evidence="2 3" id="KW-0040">ANK repeat</keyword>
<dbReference type="SUPFAM" id="SSF48403">
    <property type="entry name" value="Ankyrin repeat"/>
    <property type="match status" value="1"/>
</dbReference>
<sequence length="229" mass="25485">MERMKDQNRKRRNSVDELTSAAAVGDLDQVKYLLSVGVDVNGRNSYGRTAIQVMAHNIPELATVLLHAGANPNVQDISTQDTGGLSTYRTICHDVAASGYLDTLHVLLKYGTDTNMVDRWGNTPAHSAAKAGHFKIVQYLACGMAMTAVNTLGSTPLDYLADLDDVACQQWIDKQRSHPKDLRTLSVIKVRQLLESQGLREIRYSRFRRSLKKLILLQDEDQMKVVTEG</sequence>
<evidence type="ECO:0000256" key="1">
    <source>
        <dbReference type="ARBA" id="ARBA00022737"/>
    </source>
</evidence>
<dbReference type="Gene3D" id="1.25.40.20">
    <property type="entry name" value="Ankyrin repeat-containing domain"/>
    <property type="match status" value="1"/>
</dbReference>
<dbReference type="Pfam" id="PF13637">
    <property type="entry name" value="Ank_4"/>
    <property type="match status" value="1"/>
</dbReference>